<reference evidence="2" key="1">
    <citation type="submission" date="2020-02" db="EMBL/GenBank/DDBJ databases">
        <authorList>
            <person name="Meier V. D."/>
        </authorList>
    </citation>
    <scope>NUCLEOTIDE SEQUENCE</scope>
    <source>
        <strain evidence="2">AVDCRST_MAG40</strain>
    </source>
</reference>
<dbReference type="EMBL" id="CADCTX010000519">
    <property type="protein sequence ID" value="CAA9325538.1"/>
    <property type="molecule type" value="Genomic_DNA"/>
</dbReference>
<dbReference type="SUPFAM" id="SSF56925">
    <property type="entry name" value="OMPA-like"/>
    <property type="match status" value="1"/>
</dbReference>
<sequence>MSRLSNVALGVLALSAAPLAAAHAQDVADPYNPSRFAVEGYLSQTFLESDANDDREGQGGFGVRVMFGQAQASRAVSTFFNRARVGGFFTYNGEQGDLELKSIHYGVQADFPLLAAPAEATGPLRFDPFLSLGAGVFNVSTPGTTTGTRNSSNDFAITPAAGVLVPITGEIKFRGDIRDAIVFGEGSTTNNFIFEGGISIGF</sequence>
<gene>
    <name evidence="2" type="ORF">AVDCRST_MAG40-1672</name>
</gene>
<proteinExistence type="predicted"/>
<dbReference type="AlphaFoldDB" id="A0A6J4LAE3"/>
<dbReference type="InterPro" id="IPR011250">
    <property type="entry name" value="OMP/PagP_B-barrel"/>
</dbReference>
<evidence type="ECO:0000313" key="2">
    <source>
        <dbReference type="EMBL" id="CAA9325538.1"/>
    </source>
</evidence>
<evidence type="ECO:0000256" key="1">
    <source>
        <dbReference type="SAM" id="SignalP"/>
    </source>
</evidence>
<keyword evidence="1" id="KW-0732">Signal</keyword>
<organism evidence="2">
    <name type="scientific">uncultured Gemmatimonadaceae bacterium</name>
    <dbReference type="NCBI Taxonomy" id="246130"/>
    <lineage>
        <taxon>Bacteria</taxon>
        <taxon>Pseudomonadati</taxon>
        <taxon>Gemmatimonadota</taxon>
        <taxon>Gemmatimonadia</taxon>
        <taxon>Gemmatimonadales</taxon>
        <taxon>Gemmatimonadaceae</taxon>
        <taxon>environmental samples</taxon>
    </lineage>
</organism>
<name>A0A6J4LAE3_9BACT</name>
<feature type="chain" id="PRO_5027022449" evidence="1">
    <location>
        <begin position="25"/>
        <end position="202"/>
    </location>
</feature>
<dbReference type="Gene3D" id="2.40.160.20">
    <property type="match status" value="1"/>
</dbReference>
<protein>
    <submittedName>
        <fullName evidence="2">Uncharacterized protein</fullName>
    </submittedName>
</protein>
<accession>A0A6J4LAE3</accession>
<feature type="signal peptide" evidence="1">
    <location>
        <begin position="1"/>
        <end position="24"/>
    </location>
</feature>